<dbReference type="Proteomes" id="UP001302274">
    <property type="component" value="Unassembled WGS sequence"/>
</dbReference>
<dbReference type="InterPro" id="IPR010982">
    <property type="entry name" value="Lambda_DNA-bd_dom_sf"/>
</dbReference>
<gene>
    <name evidence="2" type="ORF">SHI21_19330</name>
</gene>
<dbReference type="Gene3D" id="1.10.260.40">
    <property type="entry name" value="lambda repressor-like DNA-binding domains"/>
    <property type="match status" value="1"/>
</dbReference>
<proteinExistence type="predicted"/>
<accession>A0ABU5W0Q6</accession>
<protein>
    <submittedName>
        <fullName evidence="2">Helix-turn-helix transcriptional regulator</fullName>
    </submittedName>
</protein>
<dbReference type="SUPFAM" id="SSF47413">
    <property type="entry name" value="lambda repressor-like DNA-binding domains"/>
    <property type="match status" value="1"/>
</dbReference>
<sequence>MHETDSKYSSLLICLAENIKAARLRNRLRQSDMIDFGFSERFIQKLESGNYSPNLYTMHRIACALKTPIDELFKKPLHLNDDIN</sequence>
<dbReference type="PROSITE" id="PS50943">
    <property type="entry name" value="HTH_CROC1"/>
    <property type="match status" value="1"/>
</dbReference>
<evidence type="ECO:0000313" key="2">
    <source>
        <dbReference type="EMBL" id="MEA9358397.1"/>
    </source>
</evidence>
<comment type="caution">
    <text evidence="2">The sequence shown here is derived from an EMBL/GenBank/DDBJ whole genome shotgun (WGS) entry which is preliminary data.</text>
</comment>
<organism evidence="2 3">
    <name type="scientific">Bacteriovorax antarcticus</name>
    <dbReference type="NCBI Taxonomy" id="3088717"/>
    <lineage>
        <taxon>Bacteria</taxon>
        <taxon>Pseudomonadati</taxon>
        <taxon>Bdellovibrionota</taxon>
        <taxon>Bacteriovoracia</taxon>
        <taxon>Bacteriovoracales</taxon>
        <taxon>Bacteriovoracaceae</taxon>
        <taxon>Bacteriovorax</taxon>
    </lineage>
</organism>
<dbReference type="EMBL" id="JAYGJQ010000003">
    <property type="protein sequence ID" value="MEA9358397.1"/>
    <property type="molecule type" value="Genomic_DNA"/>
</dbReference>
<dbReference type="RefSeq" id="WP_323578783.1">
    <property type="nucleotide sequence ID" value="NZ_JAYGJQ010000003.1"/>
</dbReference>
<dbReference type="InterPro" id="IPR001387">
    <property type="entry name" value="Cro/C1-type_HTH"/>
</dbReference>
<reference evidence="2 3" key="1">
    <citation type="submission" date="2023-11" db="EMBL/GenBank/DDBJ databases">
        <title>A Novel Polar Bacteriovorax (B. antarcticus) Isolated from the Biocrust in Antarctica.</title>
        <authorList>
            <person name="Mun W."/>
            <person name="Choi S.Y."/>
            <person name="Mitchell R.J."/>
        </authorList>
    </citation>
    <scope>NUCLEOTIDE SEQUENCE [LARGE SCALE GENOMIC DNA]</scope>
    <source>
        <strain evidence="2 3">PP10</strain>
    </source>
</reference>
<keyword evidence="3" id="KW-1185">Reference proteome</keyword>
<evidence type="ECO:0000259" key="1">
    <source>
        <dbReference type="PROSITE" id="PS50943"/>
    </source>
</evidence>
<name>A0ABU5W0Q6_9BACT</name>
<dbReference type="SMART" id="SM00530">
    <property type="entry name" value="HTH_XRE"/>
    <property type="match status" value="1"/>
</dbReference>
<dbReference type="CDD" id="cd00093">
    <property type="entry name" value="HTH_XRE"/>
    <property type="match status" value="1"/>
</dbReference>
<feature type="domain" description="HTH cro/C1-type" evidence="1">
    <location>
        <begin position="19"/>
        <end position="72"/>
    </location>
</feature>
<evidence type="ECO:0000313" key="3">
    <source>
        <dbReference type="Proteomes" id="UP001302274"/>
    </source>
</evidence>